<dbReference type="Proteomes" id="UP000077266">
    <property type="component" value="Unassembled WGS sequence"/>
</dbReference>
<gene>
    <name evidence="1" type="ORF">EXIGLDRAFT_35779</name>
</gene>
<evidence type="ECO:0000313" key="1">
    <source>
        <dbReference type="EMBL" id="KZV93787.1"/>
    </source>
</evidence>
<organism evidence="1 2">
    <name type="scientific">Exidia glandulosa HHB12029</name>
    <dbReference type="NCBI Taxonomy" id="1314781"/>
    <lineage>
        <taxon>Eukaryota</taxon>
        <taxon>Fungi</taxon>
        <taxon>Dikarya</taxon>
        <taxon>Basidiomycota</taxon>
        <taxon>Agaricomycotina</taxon>
        <taxon>Agaricomycetes</taxon>
        <taxon>Auriculariales</taxon>
        <taxon>Exidiaceae</taxon>
        <taxon>Exidia</taxon>
    </lineage>
</organism>
<dbReference type="AlphaFoldDB" id="A0A165IRU9"/>
<dbReference type="InParanoid" id="A0A165IRU9"/>
<evidence type="ECO:0000313" key="2">
    <source>
        <dbReference type="Proteomes" id="UP000077266"/>
    </source>
</evidence>
<proteinExistence type="predicted"/>
<sequence length="313" mass="34938">MIFKLDFADLDLAHASSLDEVEARCASFMKEASRRFYRKYFLYLRRDAAEDFDYADASYSFPGIVYACKRKGYHIFLAIDNYTAPHLDISNGGVEGAIADAVWNPILRFLNEGLIFSGLFVGDDLKTEHTPWAGVQYFYTSTVDVTTRPSLDNAVGITLDEINLLGTVSALPDVGLAAHVVELRRLPHNAAEPLYKARDVLLLHQELVEERHTCTATPGSLGFYEVEAFQPTPTVDVWPTLPLPVTAPLDWEEEYQLLDEPASPQEDERESREDMIAAARAYLTHMLAMEEAAASLARATLDVADDADALENR</sequence>
<protein>
    <submittedName>
        <fullName evidence="1">Uncharacterized protein</fullName>
    </submittedName>
</protein>
<reference evidence="1 2" key="1">
    <citation type="journal article" date="2016" name="Mol. Biol. Evol.">
        <title>Comparative Genomics of Early-Diverging Mushroom-Forming Fungi Provides Insights into the Origins of Lignocellulose Decay Capabilities.</title>
        <authorList>
            <person name="Nagy L.G."/>
            <person name="Riley R."/>
            <person name="Tritt A."/>
            <person name="Adam C."/>
            <person name="Daum C."/>
            <person name="Floudas D."/>
            <person name="Sun H."/>
            <person name="Yadav J.S."/>
            <person name="Pangilinan J."/>
            <person name="Larsson K.H."/>
            <person name="Matsuura K."/>
            <person name="Barry K."/>
            <person name="Labutti K."/>
            <person name="Kuo R."/>
            <person name="Ohm R.A."/>
            <person name="Bhattacharya S.S."/>
            <person name="Shirouzu T."/>
            <person name="Yoshinaga Y."/>
            <person name="Martin F.M."/>
            <person name="Grigoriev I.V."/>
            <person name="Hibbett D.S."/>
        </authorList>
    </citation>
    <scope>NUCLEOTIDE SEQUENCE [LARGE SCALE GENOMIC DNA]</scope>
    <source>
        <strain evidence="1 2">HHB12029</strain>
    </source>
</reference>
<keyword evidence="2" id="KW-1185">Reference proteome</keyword>
<dbReference type="EMBL" id="KV425984">
    <property type="protein sequence ID" value="KZV93787.1"/>
    <property type="molecule type" value="Genomic_DNA"/>
</dbReference>
<name>A0A165IRU9_EXIGL</name>
<accession>A0A165IRU9</accession>